<evidence type="ECO:0000256" key="2">
    <source>
        <dbReference type="SAM" id="Phobius"/>
    </source>
</evidence>
<keyword evidence="2" id="KW-1133">Transmembrane helix</keyword>
<evidence type="ECO:0008006" key="6">
    <source>
        <dbReference type="Google" id="ProtNLM"/>
    </source>
</evidence>
<evidence type="ECO:0000313" key="4">
    <source>
        <dbReference type="EMBL" id="PVH99672.1"/>
    </source>
</evidence>
<feature type="region of interest" description="Disordered" evidence="1">
    <location>
        <begin position="142"/>
        <end position="178"/>
    </location>
</feature>
<name>A0A2V1DN84_9PLEO</name>
<dbReference type="Proteomes" id="UP000244855">
    <property type="component" value="Unassembled WGS sequence"/>
</dbReference>
<accession>A0A2V1DN84</accession>
<keyword evidence="2" id="KW-0472">Membrane</keyword>
<reference evidence="4 5" key="1">
    <citation type="journal article" date="2018" name="Sci. Rep.">
        <title>Comparative genomics provides insights into the lifestyle and reveals functional heterogeneity of dark septate endophytic fungi.</title>
        <authorList>
            <person name="Knapp D.G."/>
            <person name="Nemeth J.B."/>
            <person name="Barry K."/>
            <person name="Hainaut M."/>
            <person name="Henrissat B."/>
            <person name="Johnson J."/>
            <person name="Kuo A."/>
            <person name="Lim J.H.P."/>
            <person name="Lipzen A."/>
            <person name="Nolan M."/>
            <person name="Ohm R.A."/>
            <person name="Tamas L."/>
            <person name="Grigoriev I.V."/>
            <person name="Spatafora J.W."/>
            <person name="Nagy L.G."/>
            <person name="Kovacs G.M."/>
        </authorList>
    </citation>
    <scope>NUCLEOTIDE SEQUENCE [LARGE SCALE GENOMIC DNA]</scope>
    <source>
        <strain evidence="4 5">DSE2036</strain>
    </source>
</reference>
<dbReference type="STRING" id="97972.A0A2V1DN84"/>
<evidence type="ECO:0000256" key="1">
    <source>
        <dbReference type="SAM" id="MobiDB-lite"/>
    </source>
</evidence>
<organism evidence="4 5">
    <name type="scientific">Periconia macrospinosa</name>
    <dbReference type="NCBI Taxonomy" id="97972"/>
    <lineage>
        <taxon>Eukaryota</taxon>
        <taxon>Fungi</taxon>
        <taxon>Dikarya</taxon>
        <taxon>Ascomycota</taxon>
        <taxon>Pezizomycotina</taxon>
        <taxon>Dothideomycetes</taxon>
        <taxon>Pleosporomycetidae</taxon>
        <taxon>Pleosporales</taxon>
        <taxon>Massarineae</taxon>
        <taxon>Periconiaceae</taxon>
        <taxon>Periconia</taxon>
    </lineage>
</organism>
<evidence type="ECO:0000313" key="5">
    <source>
        <dbReference type="Proteomes" id="UP000244855"/>
    </source>
</evidence>
<gene>
    <name evidence="4" type="ORF">DM02DRAFT_419741</name>
</gene>
<sequence length="273" mass="29213">MLHVRIYQFMSFGFISLTQLVDASGPTPIFINQVPAYSALSECAEGALSQIVRNMAYGCGDGSVTTSFDCFCVSSSSHFAHQIDTRVANACLDEPEVGQNASAVEVFGKYCQLSTMKSSLSTASSPQETSFTTVPLMSSALTPTSSPPFASPAPSLATPSMTPPPSPPLATASNDTQRHSKKETRVIFIAVGVVVPVVALSLGTMAFVLYCRRRQGERLQEKQDFPELSTEGEIVEADDHKKQEPIHTYASRVPPIEIGGAETRAELASPTSK</sequence>
<keyword evidence="3" id="KW-0732">Signal</keyword>
<feature type="transmembrane region" description="Helical" evidence="2">
    <location>
        <begin position="186"/>
        <end position="210"/>
    </location>
</feature>
<proteinExistence type="predicted"/>
<dbReference type="AlphaFoldDB" id="A0A2V1DN84"/>
<dbReference type="OrthoDB" id="3794517at2759"/>
<keyword evidence="5" id="KW-1185">Reference proteome</keyword>
<evidence type="ECO:0000256" key="3">
    <source>
        <dbReference type="SAM" id="SignalP"/>
    </source>
</evidence>
<feature type="chain" id="PRO_5016102511" description="Extracellular membrane protein CFEM domain-containing protein" evidence="3">
    <location>
        <begin position="24"/>
        <end position="273"/>
    </location>
</feature>
<feature type="signal peptide" evidence="3">
    <location>
        <begin position="1"/>
        <end position="23"/>
    </location>
</feature>
<dbReference type="EMBL" id="KZ805387">
    <property type="protein sequence ID" value="PVH99672.1"/>
    <property type="molecule type" value="Genomic_DNA"/>
</dbReference>
<protein>
    <recommendedName>
        <fullName evidence="6">Extracellular membrane protein CFEM domain-containing protein</fullName>
    </recommendedName>
</protein>
<keyword evidence="2" id="KW-0812">Transmembrane</keyword>